<proteinExistence type="predicted"/>
<keyword evidence="3" id="KW-1185">Reference proteome</keyword>
<accession>A5G9W6</accession>
<dbReference type="AlphaFoldDB" id="A5G9W6"/>
<protein>
    <submittedName>
        <fullName evidence="2">SlyX family protein</fullName>
    </submittedName>
</protein>
<gene>
    <name evidence="2" type="ordered locus">Gura_1436</name>
</gene>
<dbReference type="KEGG" id="gur:Gura_1436"/>
<dbReference type="EMBL" id="CP000698">
    <property type="protein sequence ID" value="ABQ25637.1"/>
    <property type="molecule type" value="Genomic_DNA"/>
</dbReference>
<feature type="coiled-coil region" evidence="1">
    <location>
        <begin position="5"/>
        <end position="46"/>
    </location>
</feature>
<evidence type="ECO:0000313" key="3">
    <source>
        <dbReference type="Proteomes" id="UP000006695"/>
    </source>
</evidence>
<dbReference type="HOGENOM" id="CLU_180796_5_2_7"/>
<dbReference type="PANTHER" id="PTHR36508">
    <property type="entry name" value="PROTEIN SLYX"/>
    <property type="match status" value="1"/>
</dbReference>
<dbReference type="OrthoDB" id="5297107at2"/>
<organism evidence="2 3">
    <name type="scientific">Geotalea uraniireducens (strain Rf4)</name>
    <name type="common">Geobacter uraniireducens</name>
    <dbReference type="NCBI Taxonomy" id="351605"/>
    <lineage>
        <taxon>Bacteria</taxon>
        <taxon>Pseudomonadati</taxon>
        <taxon>Thermodesulfobacteriota</taxon>
        <taxon>Desulfuromonadia</taxon>
        <taxon>Geobacterales</taxon>
        <taxon>Geobacteraceae</taxon>
        <taxon>Geotalea</taxon>
    </lineage>
</organism>
<reference evidence="2 3" key="1">
    <citation type="submission" date="2007-05" db="EMBL/GenBank/DDBJ databases">
        <title>Complete sequence of Geobacter uraniireducens Rf4.</title>
        <authorList>
            <consortium name="US DOE Joint Genome Institute"/>
            <person name="Copeland A."/>
            <person name="Lucas S."/>
            <person name="Lapidus A."/>
            <person name="Barry K."/>
            <person name="Detter J.C."/>
            <person name="Glavina del Rio T."/>
            <person name="Hammon N."/>
            <person name="Israni S."/>
            <person name="Dalin E."/>
            <person name="Tice H."/>
            <person name="Pitluck S."/>
            <person name="Chertkov O."/>
            <person name="Brettin T."/>
            <person name="Bruce D."/>
            <person name="Han C."/>
            <person name="Schmutz J."/>
            <person name="Larimer F."/>
            <person name="Land M."/>
            <person name="Hauser L."/>
            <person name="Kyrpides N."/>
            <person name="Mikhailova N."/>
            <person name="Shelobolina E."/>
            <person name="Aklujkar M."/>
            <person name="Lovley D."/>
            <person name="Richardson P."/>
        </authorList>
    </citation>
    <scope>NUCLEOTIDE SEQUENCE [LARGE SCALE GENOMIC DNA]</scope>
    <source>
        <strain evidence="2 3">Rf4</strain>
    </source>
</reference>
<dbReference type="Proteomes" id="UP000006695">
    <property type="component" value="Chromosome"/>
</dbReference>
<dbReference type="Gene3D" id="1.20.5.300">
    <property type="match status" value="1"/>
</dbReference>
<sequence>METRLTDMETLLMHQENTIQQLNEVVREQQRMIDGLRAEVQQIKEHLQALSPSVNRLPSEEEPPPHY</sequence>
<keyword evidence="1" id="KW-0175">Coiled coil</keyword>
<dbReference type="STRING" id="351605.Gura_1436"/>
<evidence type="ECO:0000256" key="1">
    <source>
        <dbReference type="SAM" id="Coils"/>
    </source>
</evidence>
<name>A5G9W6_GEOUR</name>
<evidence type="ECO:0000313" key="2">
    <source>
        <dbReference type="EMBL" id="ABQ25637.1"/>
    </source>
</evidence>
<dbReference type="PANTHER" id="PTHR36508:SF1">
    <property type="entry name" value="PROTEIN SLYX"/>
    <property type="match status" value="1"/>
</dbReference>
<dbReference type="InterPro" id="IPR007236">
    <property type="entry name" value="SlyX"/>
</dbReference>
<dbReference type="RefSeq" id="WP_011938353.1">
    <property type="nucleotide sequence ID" value="NC_009483.1"/>
</dbReference>
<dbReference type="Pfam" id="PF04102">
    <property type="entry name" value="SlyX"/>
    <property type="match status" value="1"/>
</dbReference>